<evidence type="ECO:0000313" key="2">
    <source>
        <dbReference type="Proteomes" id="UP000292373"/>
    </source>
</evidence>
<dbReference type="AlphaFoldDB" id="A0A4V2JSI6"/>
<dbReference type="Proteomes" id="UP000292373">
    <property type="component" value="Unassembled WGS sequence"/>
</dbReference>
<dbReference type="EMBL" id="SDMQ01000005">
    <property type="protein sequence ID" value="TBT85354.1"/>
    <property type="molecule type" value="Genomic_DNA"/>
</dbReference>
<proteinExistence type="predicted"/>
<dbReference type="RefSeq" id="WP_131167695.1">
    <property type="nucleotide sequence ID" value="NZ_SDMQ01000005.1"/>
</dbReference>
<organism evidence="1 2">
    <name type="scientific">Propioniciclava sinopodophylli</name>
    <dbReference type="NCBI Taxonomy" id="1837344"/>
    <lineage>
        <taxon>Bacteria</taxon>
        <taxon>Bacillati</taxon>
        <taxon>Actinomycetota</taxon>
        <taxon>Actinomycetes</taxon>
        <taxon>Propionibacteriales</taxon>
        <taxon>Propionibacteriaceae</taxon>
        <taxon>Propioniciclava</taxon>
    </lineage>
</organism>
<keyword evidence="2" id="KW-1185">Reference proteome</keyword>
<name>A0A4V2JSI6_9ACTN</name>
<reference evidence="1 2" key="1">
    <citation type="submission" date="2019-01" db="EMBL/GenBank/DDBJ databases">
        <title>Lactibacter flavus gen. nov., sp. nov., a novel bacterium of the family Propionibacteriaceae isolated from raw milk and dairy products.</title>
        <authorList>
            <person name="Huptas C."/>
            <person name="Wenning M."/>
            <person name="Breitenwieser F."/>
            <person name="Doll E."/>
            <person name="Von Neubeck M."/>
            <person name="Busse H.-J."/>
            <person name="Scherer S."/>
        </authorList>
    </citation>
    <scope>NUCLEOTIDE SEQUENCE [LARGE SCALE GENOMIC DNA]</scope>
    <source>
        <strain evidence="1 2">KCTC 33808</strain>
    </source>
</reference>
<comment type="caution">
    <text evidence="1">The sequence shown here is derived from an EMBL/GenBank/DDBJ whole genome shotgun (WGS) entry which is preliminary data.</text>
</comment>
<protein>
    <submittedName>
        <fullName evidence="1">Uncharacterized protein</fullName>
    </submittedName>
</protein>
<accession>A0A4V2JSI6</accession>
<gene>
    <name evidence="1" type="ORF">ET989_06260</name>
</gene>
<sequence>MSTLSWTPTAAHGFGRFAGEPGRHPVGRTKFPAQTALYTPPGWPEGVRPPHSPEWEATATNFLLDCCPAEYRGYPVLRRHPVILARFAAEHVESQVQACRDGIGGVRASLGHLVSPEALEAALAAWHEQAELLRRRRREVALVEEALRGKVFIRKM</sequence>
<dbReference type="OrthoDB" id="4244911at2"/>
<evidence type="ECO:0000313" key="1">
    <source>
        <dbReference type="EMBL" id="TBT85354.1"/>
    </source>
</evidence>